<evidence type="ECO:0000313" key="13">
    <source>
        <dbReference type="EMBL" id="AJA10911.1"/>
    </source>
</evidence>
<dbReference type="Pfam" id="PF03544">
    <property type="entry name" value="TonB_C"/>
    <property type="match status" value="1"/>
</dbReference>
<keyword evidence="14" id="KW-1185">Reference proteome</keyword>
<protein>
    <submittedName>
        <fullName evidence="13">Conserved Putative membrane protein</fullName>
    </submittedName>
</protein>
<keyword evidence="6 11" id="KW-0812">Transmembrane</keyword>
<evidence type="ECO:0000256" key="2">
    <source>
        <dbReference type="ARBA" id="ARBA00006555"/>
    </source>
</evidence>
<dbReference type="GO" id="GO:0031992">
    <property type="term" value="F:energy transducer activity"/>
    <property type="evidence" value="ECO:0007669"/>
    <property type="project" value="TreeGrafter"/>
</dbReference>
<evidence type="ECO:0000259" key="12">
    <source>
        <dbReference type="PROSITE" id="PS52015"/>
    </source>
</evidence>
<organism evidence="13 14">
    <name type="scientific">Sphingopyxis fribergensis</name>
    <dbReference type="NCBI Taxonomy" id="1515612"/>
    <lineage>
        <taxon>Bacteria</taxon>
        <taxon>Pseudomonadati</taxon>
        <taxon>Pseudomonadota</taxon>
        <taxon>Alphaproteobacteria</taxon>
        <taxon>Sphingomonadales</taxon>
        <taxon>Sphingomonadaceae</taxon>
        <taxon>Sphingopyxis</taxon>
    </lineage>
</organism>
<evidence type="ECO:0000313" key="14">
    <source>
        <dbReference type="Proteomes" id="UP000030907"/>
    </source>
</evidence>
<dbReference type="InterPro" id="IPR051045">
    <property type="entry name" value="TonB-dependent_transducer"/>
</dbReference>
<keyword evidence="3" id="KW-0813">Transport</keyword>
<dbReference type="InterPro" id="IPR037682">
    <property type="entry name" value="TonB_C"/>
</dbReference>
<keyword evidence="5" id="KW-0997">Cell inner membrane</keyword>
<comment type="similarity">
    <text evidence="2">Belongs to the TonB family.</text>
</comment>
<dbReference type="Proteomes" id="UP000030907">
    <property type="component" value="Chromosome"/>
</dbReference>
<dbReference type="NCBIfam" id="TIGR01352">
    <property type="entry name" value="tonB_Cterm"/>
    <property type="match status" value="1"/>
</dbReference>
<evidence type="ECO:0000256" key="5">
    <source>
        <dbReference type="ARBA" id="ARBA00022519"/>
    </source>
</evidence>
<evidence type="ECO:0000256" key="4">
    <source>
        <dbReference type="ARBA" id="ARBA00022475"/>
    </source>
</evidence>
<dbReference type="PANTHER" id="PTHR33446">
    <property type="entry name" value="PROTEIN TONB-RELATED"/>
    <property type="match status" value="1"/>
</dbReference>
<evidence type="ECO:0000256" key="10">
    <source>
        <dbReference type="SAM" id="MobiDB-lite"/>
    </source>
</evidence>
<gene>
    <name evidence="13" type="ORF">SKP52_20225</name>
</gene>
<evidence type="ECO:0000256" key="8">
    <source>
        <dbReference type="ARBA" id="ARBA00022989"/>
    </source>
</evidence>
<comment type="subcellular location">
    <subcellularLocation>
        <location evidence="1">Cell inner membrane</location>
        <topology evidence="1">Single-pass membrane protein</topology>
        <orientation evidence="1">Periplasmic side</orientation>
    </subcellularLocation>
</comment>
<dbReference type="Gene3D" id="3.30.1150.10">
    <property type="match status" value="1"/>
</dbReference>
<dbReference type="GO" id="GO:0098797">
    <property type="term" value="C:plasma membrane protein complex"/>
    <property type="evidence" value="ECO:0007669"/>
    <property type="project" value="TreeGrafter"/>
</dbReference>
<dbReference type="HOGENOM" id="CLU_076333_2_2_5"/>
<dbReference type="AlphaFoldDB" id="A0A0A7PLC5"/>
<dbReference type="OrthoDB" id="8481221at2"/>
<keyword evidence="9 11" id="KW-0472">Membrane</keyword>
<feature type="compositionally biased region" description="Basic and acidic residues" evidence="10">
    <location>
        <begin position="58"/>
        <end position="72"/>
    </location>
</feature>
<evidence type="ECO:0000256" key="7">
    <source>
        <dbReference type="ARBA" id="ARBA00022927"/>
    </source>
</evidence>
<evidence type="ECO:0000256" key="9">
    <source>
        <dbReference type="ARBA" id="ARBA00023136"/>
    </source>
</evidence>
<evidence type="ECO:0000256" key="6">
    <source>
        <dbReference type="ARBA" id="ARBA00022692"/>
    </source>
</evidence>
<keyword evidence="7" id="KW-0653">Protein transport</keyword>
<dbReference type="GO" id="GO:0055085">
    <property type="term" value="P:transmembrane transport"/>
    <property type="evidence" value="ECO:0007669"/>
    <property type="project" value="InterPro"/>
</dbReference>
<dbReference type="PANTHER" id="PTHR33446:SF2">
    <property type="entry name" value="PROTEIN TONB"/>
    <property type="match status" value="1"/>
</dbReference>
<proteinExistence type="inferred from homology"/>
<dbReference type="STRING" id="1515612.SKP52_20225"/>
<feature type="region of interest" description="Disordered" evidence="10">
    <location>
        <begin position="57"/>
        <end position="117"/>
    </location>
</feature>
<evidence type="ECO:0000256" key="3">
    <source>
        <dbReference type="ARBA" id="ARBA00022448"/>
    </source>
</evidence>
<name>A0A0A7PLC5_9SPHN</name>
<accession>A0A0A7PLC5</accession>
<dbReference type="KEGG" id="sphk:SKP52_20225"/>
<dbReference type="GO" id="GO:0015031">
    <property type="term" value="P:protein transport"/>
    <property type="evidence" value="ECO:0007669"/>
    <property type="project" value="UniProtKB-KW"/>
</dbReference>
<dbReference type="PROSITE" id="PS52015">
    <property type="entry name" value="TONB_CTD"/>
    <property type="match status" value="1"/>
</dbReference>
<dbReference type="EMBL" id="CP009122">
    <property type="protein sequence ID" value="AJA10911.1"/>
    <property type="molecule type" value="Genomic_DNA"/>
</dbReference>
<feature type="domain" description="TonB C-terminal" evidence="12">
    <location>
        <begin position="128"/>
        <end position="218"/>
    </location>
</feature>
<evidence type="ECO:0000256" key="1">
    <source>
        <dbReference type="ARBA" id="ARBA00004383"/>
    </source>
</evidence>
<dbReference type="SUPFAM" id="SSF74653">
    <property type="entry name" value="TolA/TonB C-terminal domain"/>
    <property type="match status" value="1"/>
</dbReference>
<keyword evidence="4" id="KW-1003">Cell membrane</keyword>
<reference evidence="13 14" key="1">
    <citation type="journal article" date="2015" name="Int. J. Syst. Evol. Microbiol.">
        <title>Description of Sphingopyxis fribergensis sp. nov. - a soil bacterium with the ability to degrade styrene and phenylacetic acid.</title>
        <authorList>
            <person name="Oelschlagel M."/>
            <person name="Ruckert C."/>
            <person name="Kalinowski J."/>
            <person name="Schmidt G."/>
            <person name="Schlomann M."/>
            <person name="Tischler D."/>
        </authorList>
    </citation>
    <scope>NUCLEOTIDE SEQUENCE [LARGE SCALE GENOMIC DNA]</scope>
    <source>
        <strain evidence="13 14">Kp5.2</strain>
    </source>
</reference>
<sequence length="218" mass="23325">MSREVSTRLIGWLASLSMHAVMGAALLWAWDKGTPVRDVAGGDRGSVLIVELIPLDPADGRARDDSPQRGEMAEALSQPRPPETSGLTGDPDPLPRAAGPESDGTHASAEAQGEAHDLANLPNADVLAYRRRLEAHLARYRIYPAGARDAGREGVVMLHFIMSRDGRVIQAWVGESSGVTDIDREAVAAVMRAQPLPAFPEGWPGQLSVVIPVTFRLG</sequence>
<evidence type="ECO:0000256" key="11">
    <source>
        <dbReference type="SAM" id="Phobius"/>
    </source>
</evidence>
<dbReference type="InterPro" id="IPR006260">
    <property type="entry name" value="TonB/TolA_C"/>
</dbReference>
<feature type="transmembrane region" description="Helical" evidence="11">
    <location>
        <begin position="9"/>
        <end position="30"/>
    </location>
</feature>
<keyword evidence="8 11" id="KW-1133">Transmembrane helix</keyword>